<keyword evidence="1" id="KW-0460">Magnesium</keyword>
<dbReference type="RefSeq" id="WP_137744244.1">
    <property type="nucleotide sequence ID" value="NZ_BORC01000009.1"/>
</dbReference>
<dbReference type="Pfam" id="PF03747">
    <property type="entry name" value="ADP_ribosyl_GH"/>
    <property type="match status" value="1"/>
</dbReference>
<feature type="binding site" evidence="1">
    <location>
        <position position="68"/>
    </location>
    <ligand>
        <name>Mg(2+)</name>
        <dbReference type="ChEBI" id="CHEBI:18420"/>
        <label>1</label>
    </ligand>
</feature>
<organism evidence="2 3">
    <name type="scientific">Robertmurraya siralis</name>
    <dbReference type="NCBI Taxonomy" id="77777"/>
    <lineage>
        <taxon>Bacteria</taxon>
        <taxon>Bacillati</taxon>
        <taxon>Bacillota</taxon>
        <taxon>Bacilli</taxon>
        <taxon>Bacillales</taxon>
        <taxon>Bacillaceae</taxon>
        <taxon>Robertmurraya</taxon>
    </lineage>
</organism>
<dbReference type="EMBL" id="BORC01000009">
    <property type="protein sequence ID" value="GIN63890.1"/>
    <property type="molecule type" value="Genomic_DNA"/>
</dbReference>
<evidence type="ECO:0000313" key="2">
    <source>
        <dbReference type="EMBL" id="GIN63890.1"/>
    </source>
</evidence>
<feature type="binding site" evidence="1">
    <location>
        <position position="285"/>
    </location>
    <ligand>
        <name>Mg(2+)</name>
        <dbReference type="ChEBI" id="CHEBI:18420"/>
        <label>1</label>
    </ligand>
</feature>
<dbReference type="AlphaFoldDB" id="A0A920BV22"/>
<protein>
    <submittedName>
        <fullName evidence="2">ADP-ribosylglycohydrolase</fullName>
    </submittedName>
</protein>
<evidence type="ECO:0000256" key="1">
    <source>
        <dbReference type="PIRSR" id="PIRSR605502-1"/>
    </source>
</evidence>
<dbReference type="InterPro" id="IPR005502">
    <property type="entry name" value="Ribosyl_crysJ1"/>
</dbReference>
<dbReference type="Gene3D" id="1.10.4080.10">
    <property type="entry name" value="ADP-ribosylation/Crystallin J1"/>
    <property type="match status" value="1"/>
</dbReference>
<comment type="cofactor">
    <cofactor evidence="1">
        <name>Mg(2+)</name>
        <dbReference type="ChEBI" id="CHEBI:18420"/>
    </cofactor>
    <text evidence="1">Binds 2 magnesium ions per subunit.</text>
</comment>
<name>A0A920BV22_9BACI</name>
<feature type="binding site" evidence="1">
    <location>
        <position position="66"/>
    </location>
    <ligand>
        <name>Mg(2+)</name>
        <dbReference type="ChEBI" id="CHEBI:18420"/>
        <label>1</label>
    </ligand>
</feature>
<accession>A0A920BV22</accession>
<feature type="binding site" evidence="1">
    <location>
        <position position="67"/>
    </location>
    <ligand>
        <name>Mg(2+)</name>
        <dbReference type="ChEBI" id="CHEBI:18420"/>
        <label>1</label>
    </ligand>
</feature>
<dbReference type="PANTHER" id="PTHR16222">
    <property type="entry name" value="ADP-RIBOSYLGLYCOHYDROLASE"/>
    <property type="match status" value="1"/>
</dbReference>
<dbReference type="InterPro" id="IPR036705">
    <property type="entry name" value="Ribosyl_crysJ1_sf"/>
</dbReference>
<gene>
    <name evidence="2" type="primary">bvrC</name>
    <name evidence="2" type="ORF">J27TS8_38830</name>
</gene>
<dbReference type="OrthoDB" id="9798107at2"/>
<proteinExistence type="predicted"/>
<evidence type="ECO:0000313" key="3">
    <source>
        <dbReference type="Proteomes" id="UP000682111"/>
    </source>
</evidence>
<dbReference type="Proteomes" id="UP000682111">
    <property type="component" value="Unassembled WGS sequence"/>
</dbReference>
<keyword evidence="3" id="KW-1185">Reference proteome</keyword>
<comment type="caution">
    <text evidence="2">The sequence shown here is derived from an EMBL/GenBank/DDBJ whole genome shotgun (WGS) entry which is preliminary data.</text>
</comment>
<dbReference type="PANTHER" id="PTHR16222:SF12">
    <property type="entry name" value="ADP-RIBOSYLGLYCOHYDROLASE-RELATED"/>
    <property type="match status" value="1"/>
</dbReference>
<feature type="binding site" evidence="1">
    <location>
        <position position="287"/>
    </location>
    <ligand>
        <name>Mg(2+)</name>
        <dbReference type="ChEBI" id="CHEBI:18420"/>
        <label>1</label>
    </ligand>
</feature>
<sequence length="339" mass="36429">MTTNDELLKRIKGILIGGAVGDAYGMPTEFWTYKQIKRNFPNGIQMLLPSLENPLIPRNLPAGSITDDTINTVMILESIVQNQGKLNAMNYIEHLTEWISNAEDSKLVSGPSTLKAVQAIKKGVPINKTGFGNTTNGAAMKISPIGLISDYKHLDELMNNVYEICLPTHNTSIAVSGACVVAACISYVASGGMNLDEIWEIAIKTAEKSKGLGAEFPSPSLSFRIEYARDIVKNCTEEEAVTRIVNELGTGVETIETIPAVLAIVQLANGEPMKAAKISASVGADTDTIGAISASICGGMTPFFDENDVSTIEEVNSLGIVRHAETILPFSPYYKEKGE</sequence>
<dbReference type="GO" id="GO:0046872">
    <property type="term" value="F:metal ion binding"/>
    <property type="evidence" value="ECO:0007669"/>
    <property type="project" value="UniProtKB-KW"/>
</dbReference>
<dbReference type="InterPro" id="IPR050792">
    <property type="entry name" value="ADP-ribosylglycohydrolase"/>
</dbReference>
<keyword evidence="1" id="KW-0479">Metal-binding</keyword>
<feature type="binding site" evidence="1">
    <location>
        <position position="288"/>
    </location>
    <ligand>
        <name>Mg(2+)</name>
        <dbReference type="ChEBI" id="CHEBI:18420"/>
        <label>1</label>
    </ligand>
</feature>
<dbReference type="SUPFAM" id="SSF101478">
    <property type="entry name" value="ADP-ribosylglycohydrolase"/>
    <property type="match status" value="1"/>
</dbReference>
<reference evidence="2" key="1">
    <citation type="submission" date="2021-03" db="EMBL/GenBank/DDBJ databases">
        <title>Antimicrobial resistance genes in bacteria isolated from Japanese honey, and their potential for conferring macrolide and lincosamide resistance in the American foulbrood pathogen Paenibacillus larvae.</title>
        <authorList>
            <person name="Okamoto M."/>
            <person name="Kumagai M."/>
            <person name="Kanamori H."/>
            <person name="Takamatsu D."/>
        </authorList>
    </citation>
    <scope>NUCLEOTIDE SEQUENCE</scope>
    <source>
        <strain evidence="2">J27TS8</strain>
    </source>
</reference>